<sequence length="149" mass="16668">MKNVDKLQIVSEMVMFECEYGTGDYIRVHKDSKNEVMVSLAVDYGEDTQTVSNVLSGAEAELFKETLVLFFESMNTGNKEHSEKEIVICPASDNTKLTVEMNINDLDVMFRSYGHTVILGLWQLEDIISLLDKQLVSVPATERVIGGGQ</sequence>
<reference evidence="1 2" key="1">
    <citation type="journal article" date="2015" name="Genome Announc.">
        <title>Genome Sequences of Two Bacillus cereus Group Bacteriophages, Eyuki and AvesoBmore.</title>
        <authorList>
            <person name="Erill I."/>
            <person name="Caruso S.M."/>
        </authorList>
    </citation>
    <scope>NUCLEOTIDE SEQUENCE [LARGE SCALE GENOMIC DNA]</scope>
</reference>
<evidence type="ECO:0000313" key="1">
    <source>
        <dbReference type="EMBL" id="ALA46679.1"/>
    </source>
</evidence>
<dbReference type="KEGG" id="vg:26638599"/>
<protein>
    <submittedName>
        <fullName evidence="1">Uncharacterized protein</fullName>
    </submittedName>
</protein>
<dbReference type="Proteomes" id="UP000203939">
    <property type="component" value="Segment"/>
</dbReference>
<organism evidence="1 2">
    <name type="scientific">Bacillus phage Eyuki</name>
    <dbReference type="NCBI Taxonomy" id="1690431"/>
    <lineage>
        <taxon>Viruses</taxon>
        <taxon>Duplodnaviria</taxon>
        <taxon>Heunggongvirae</taxon>
        <taxon>Uroviricota</taxon>
        <taxon>Caudoviricetes</taxon>
        <taxon>Herelleviridae</taxon>
        <taxon>Bastillevirinae</taxon>
        <taxon>Wphvirus</taxon>
        <taxon>Wphvirus megatron</taxon>
    </lineage>
</organism>
<gene>
    <name evidence="1" type="ORF">EYUKI_271</name>
</gene>
<dbReference type="EMBL" id="KT207918">
    <property type="protein sequence ID" value="ALA46679.1"/>
    <property type="molecule type" value="Genomic_DNA"/>
</dbReference>
<accession>A0A0K2FLU4</accession>
<name>A0A0K2FLU4_9CAUD</name>
<dbReference type="RefSeq" id="YP_009212211.1">
    <property type="nucleotide sequence ID" value="NC_028944.1"/>
</dbReference>
<proteinExistence type="predicted"/>
<evidence type="ECO:0000313" key="2">
    <source>
        <dbReference type="Proteomes" id="UP000203939"/>
    </source>
</evidence>